<keyword evidence="1" id="KW-0472">Membrane</keyword>
<keyword evidence="4" id="KW-1185">Reference proteome</keyword>
<protein>
    <submittedName>
        <fullName evidence="3">Cleavage/polyadenylation specificity factor, A subunit</fullName>
    </submittedName>
</protein>
<dbReference type="Proteomes" id="UP000269721">
    <property type="component" value="Unassembled WGS sequence"/>
</dbReference>
<dbReference type="PANTHER" id="PTHR10644">
    <property type="entry name" value="DNA REPAIR/RNA PROCESSING CPSF FAMILY"/>
    <property type="match status" value="1"/>
</dbReference>
<gene>
    <name evidence="3" type="ORF">BDK51DRAFT_34651</name>
</gene>
<feature type="non-terminal residue" evidence="3">
    <location>
        <position position="1"/>
    </location>
</feature>
<dbReference type="GO" id="GO:0005634">
    <property type="term" value="C:nucleus"/>
    <property type="evidence" value="ECO:0007669"/>
    <property type="project" value="InterPro"/>
</dbReference>
<dbReference type="InterPro" id="IPR050358">
    <property type="entry name" value="RSE1/DDB1/CFT1"/>
</dbReference>
<feature type="transmembrane region" description="Helical" evidence="1">
    <location>
        <begin position="63"/>
        <end position="81"/>
    </location>
</feature>
<dbReference type="AlphaFoldDB" id="A0A4P9WMF8"/>
<name>A0A4P9WMF8_9FUNG</name>
<dbReference type="Gene3D" id="2.130.10.10">
    <property type="entry name" value="YVTN repeat-like/Quinoprotein amine dehydrogenase"/>
    <property type="match status" value="1"/>
</dbReference>
<evidence type="ECO:0000256" key="1">
    <source>
        <dbReference type="SAM" id="Phobius"/>
    </source>
</evidence>
<evidence type="ECO:0000259" key="2">
    <source>
        <dbReference type="Pfam" id="PF03178"/>
    </source>
</evidence>
<organism evidence="3 4">
    <name type="scientific">Blyttiomyces helicus</name>
    <dbReference type="NCBI Taxonomy" id="388810"/>
    <lineage>
        <taxon>Eukaryota</taxon>
        <taxon>Fungi</taxon>
        <taxon>Fungi incertae sedis</taxon>
        <taxon>Chytridiomycota</taxon>
        <taxon>Chytridiomycota incertae sedis</taxon>
        <taxon>Chytridiomycetes</taxon>
        <taxon>Chytridiomycetes incertae sedis</taxon>
        <taxon>Blyttiomyces</taxon>
    </lineage>
</organism>
<dbReference type="GO" id="GO:0003676">
    <property type="term" value="F:nucleic acid binding"/>
    <property type="evidence" value="ECO:0007669"/>
    <property type="project" value="InterPro"/>
</dbReference>
<sequence length="361" mass="40152">WNVKEGKRYISVGTEDRRYGDAHGGRVIVFNLKEKERDPRRVPAASPRNPSVHYKMKQLGERVLPSAVFAICPFMGSYLVVATGQKLVQLKIDSLTRKLVPGIEKSLRWPIHTLSACGSHIAVGGPKESLSFYTYMADSHSKQFAFVKSDRFSRFAVNCVAVDERTAIATDGDNVFGLVNDPGEMSFMDQFRNFASFFGEKVSRLQPGSMMHRFRSMTAIEAPFGGAEVGGRAGAAGRENDVLYGCSMLGSVFALQQVPVEMEERLEILQKLMGERDGVGLILGNTHDEYRYPDRDESIWRGCVDGDFVSQYLLLPASEAAQVAARWNELWRAARPLVAESEPASSAADLADWLIRLNERC</sequence>
<proteinExistence type="predicted"/>
<dbReference type="OrthoDB" id="20774at2759"/>
<keyword evidence="1" id="KW-1133">Transmembrane helix</keyword>
<accession>A0A4P9WMF8</accession>
<dbReference type="InterPro" id="IPR004871">
    <property type="entry name" value="RSE1/DDB1/CPSF1_C"/>
</dbReference>
<dbReference type="Pfam" id="PF03178">
    <property type="entry name" value="CPSF_A"/>
    <property type="match status" value="1"/>
</dbReference>
<dbReference type="InterPro" id="IPR015943">
    <property type="entry name" value="WD40/YVTN_repeat-like_dom_sf"/>
</dbReference>
<evidence type="ECO:0000313" key="3">
    <source>
        <dbReference type="EMBL" id="RKO91906.1"/>
    </source>
</evidence>
<dbReference type="EMBL" id="KZ994854">
    <property type="protein sequence ID" value="RKO91906.1"/>
    <property type="molecule type" value="Genomic_DNA"/>
</dbReference>
<feature type="domain" description="RSE1/DDB1/CPSF1 C-terminal" evidence="2">
    <location>
        <begin position="6"/>
        <end position="313"/>
    </location>
</feature>
<keyword evidence="1" id="KW-0812">Transmembrane</keyword>
<reference evidence="4" key="1">
    <citation type="journal article" date="2018" name="Nat. Microbiol.">
        <title>Leveraging single-cell genomics to expand the fungal tree of life.</title>
        <authorList>
            <person name="Ahrendt S.R."/>
            <person name="Quandt C.A."/>
            <person name="Ciobanu D."/>
            <person name="Clum A."/>
            <person name="Salamov A."/>
            <person name="Andreopoulos B."/>
            <person name="Cheng J.F."/>
            <person name="Woyke T."/>
            <person name="Pelin A."/>
            <person name="Henrissat B."/>
            <person name="Reynolds N.K."/>
            <person name="Benny G.L."/>
            <person name="Smith M.E."/>
            <person name="James T.Y."/>
            <person name="Grigoriev I.V."/>
        </authorList>
    </citation>
    <scope>NUCLEOTIDE SEQUENCE [LARGE SCALE GENOMIC DNA]</scope>
</reference>
<evidence type="ECO:0000313" key="4">
    <source>
        <dbReference type="Proteomes" id="UP000269721"/>
    </source>
</evidence>